<accession>A0ABT2V3M6</accession>
<sequence length="58" mass="6635">MQPVKTKKKLSRADKKQIEAAIARANRTDKKGKSAQDSIPYERMWPDGICRVSDSHYT</sequence>
<keyword evidence="2" id="KW-1185">Reference proteome</keyword>
<comment type="caution">
    <text evidence="1">The sequence shown here is derived from an EMBL/GenBank/DDBJ whole genome shotgun (WGS) entry which is preliminary data.</text>
</comment>
<gene>
    <name evidence="1" type="ORF">OCV69_16605</name>
</gene>
<dbReference type="EMBL" id="JAOQJF010000086">
    <property type="protein sequence ID" value="MCU6801498.1"/>
    <property type="molecule type" value="Genomic_DNA"/>
</dbReference>
<evidence type="ECO:0000313" key="1">
    <source>
        <dbReference type="EMBL" id="MCU6801498.1"/>
    </source>
</evidence>
<reference evidence="1 2" key="1">
    <citation type="journal article" date="2021" name="ISME Commun">
        <title>Automated analysis of genomic sequences facilitates high-throughput and comprehensive description of bacteria.</title>
        <authorList>
            <person name="Hitch T.C.A."/>
        </authorList>
    </citation>
    <scope>NUCLEOTIDE SEQUENCE [LARGE SCALE GENOMIC DNA]</scope>
    <source>
        <strain evidence="2">f_CCE</strain>
    </source>
</reference>
<evidence type="ECO:0000313" key="2">
    <source>
        <dbReference type="Proteomes" id="UP001652395"/>
    </source>
</evidence>
<dbReference type="Proteomes" id="UP001652395">
    <property type="component" value="Unassembled WGS sequence"/>
</dbReference>
<protein>
    <submittedName>
        <fullName evidence="1">Conjugal transfer protein TraE</fullName>
    </submittedName>
</protein>
<feature type="non-terminal residue" evidence="1">
    <location>
        <position position="58"/>
    </location>
</feature>
<organism evidence="1 2">
    <name type="scientific">Alitiscatomonas aceti</name>
    <dbReference type="NCBI Taxonomy" id="2981724"/>
    <lineage>
        <taxon>Bacteria</taxon>
        <taxon>Bacillati</taxon>
        <taxon>Bacillota</taxon>
        <taxon>Clostridia</taxon>
        <taxon>Lachnospirales</taxon>
        <taxon>Lachnospiraceae</taxon>
        <taxon>Alitiscatomonas</taxon>
    </lineage>
</organism>
<proteinExistence type="predicted"/>
<name>A0ABT2V3M6_9FIRM</name>